<proteinExistence type="predicted"/>
<comment type="caution">
    <text evidence="2">The sequence shown here is derived from an EMBL/GenBank/DDBJ whole genome shotgun (WGS) entry which is preliminary data.</text>
</comment>
<sequence>MASKRKAPAGASPTGPRMGKKGKKVVQTLPIRASARLAALKARTSQAPPPTSSTPTISQPAVKTPIFIDFTKDSESEGKSKEENPKRKLVNTLRKMIGLRELDSDNSSLGFPSSTSSSSEEGDILGNDSGFWDYDDLDD</sequence>
<dbReference type="EMBL" id="JASCZI010244543">
    <property type="protein sequence ID" value="MED6214230.1"/>
    <property type="molecule type" value="Genomic_DNA"/>
</dbReference>
<organism evidence="2 3">
    <name type="scientific">Stylosanthes scabra</name>
    <dbReference type="NCBI Taxonomy" id="79078"/>
    <lineage>
        <taxon>Eukaryota</taxon>
        <taxon>Viridiplantae</taxon>
        <taxon>Streptophyta</taxon>
        <taxon>Embryophyta</taxon>
        <taxon>Tracheophyta</taxon>
        <taxon>Spermatophyta</taxon>
        <taxon>Magnoliopsida</taxon>
        <taxon>eudicotyledons</taxon>
        <taxon>Gunneridae</taxon>
        <taxon>Pentapetalae</taxon>
        <taxon>rosids</taxon>
        <taxon>fabids</taxon>
        <taxon>Fabales</taxon>
        <taxon>Fabaceae</taxon>
        <taxon>Papilionoideae</taxon>
        <taxon>50 kb inversion clade</taxon>
        <taxon>dalbergioids sensu lato</taxon>
        <taxon>Dalbergieae</taxon>
        <taxon>Pterocarpus clade</taxon>
        <taxon>Stylosanthes</taxon>
    </lineage>
</organism>
<evidence type="ECO:0000313" key="3">
    <source>
        <dbReference type="Proteomes" id="UP001341840"/>
    </source>
</evidence>
<gene>
    <name evidence="2" type="ORF">PIB30_100957</name>
</gene>
<feature type="region of interest" description="Disordered" evidence="1">
    <location>
        <begin position="101"/>
        <end position="139"/>
    </location>
</feature>
<evidence type="ECO:0000256" key="1">
    <source>
        <dbReference type="SAM" id="MobiDB-lite"/>
    </source>
</evidence>
<dbReference type="Proteomes" id="UP001341840">
    <property type="component" value="Unassembled WGS sequence"/>
</dbReference>
<evidence type="ECO:0000313" key="2">
    <source>
        <dbReference type="EMBL" id="MED6214230.1"/>
    </source>
</evidence>
<reference evidence="2 3" key="1">
    <citation type="journal article" date="2023" name="Plants (Basel)">
        <title>Bridging the Gap: Combining Genomics and Transcriptomics Approaches to Understand Stylosanthes scabra, an Orphan Legume from the Brazilian Caatinga.</title>
        <authorList>
            <person name="Ferreira-Neto J.R.C."/>
            <person name="da Silva M.D."/>
            <person name="Binneck E."/>
            <person name="de Melo N.F."/>
            <person name="da Silva R.H."/>
            <person name="de Melo A.L.T.M."/>
            <person name="Pandolfi V."/>
            <person name="Bustamante F.O."/>
            <person name="Brasileiro-Vidal A.C."/>
            <person name="Benko-Iseppon A.M."/>
        </authorList>
    </citation>
    <scope>NUCLEOTIDE SEQUENCE [LARGE SCALE GENOMIC DNA]</scope>
    <source>
        <tissue evidence="2">Leaves</tissue>
    </source>
</reference>
<name>A0ABU6YW94_9FABA</name>
<accession>A0ABU6YW94</accession>
<feature type="compositionally biased region" description="Basic and acidic residues" evidence="1">
    <location>
        <begin position="71"/>
        <end position="86"/>
    </location>
</feature>
<feature type="region of interest" description="Disordered" evidence="1">
    <location>
        <begin position="71"/>
        <end position="90"/>
    </location>
</feature>
<feature type="region of interest" description="Disordered" evidence="1">
    <location>
        <begin position="38"/>
        <end position="63"/>
    </location>
</feature>
<feature type="compositionally biased region" description="Low complexity" evidence="1">
    <location>
        <begin position="107"/>
        <end position="119"/>
    </location>
</feature>
<keyword evidence="3" id="KW-1185">Reference proteome</keyword>
<feature type="region of interest" description="Disordered" evidence="1">
    <location>
        <begin position="1"/>
        <end position="24"/>
    </location>
</feature>
<protein>
    <submittedName>
        <fullName evidence="2">Uncharacterized protein</fullName>
    </submittedName>
</protein>